<dbReference type="PANTHER" id="PTHR45660">
    <property type="entry name" value="HISTONE-LYSINE N-METHYLTRANSFERASE SETMAR"/>
    <property type="match status" value="1"/>
</dbReference>
<dbReference type="InterPro" id="IPR015947">
    <property type="entry name" value="PUA-like_sf"/>
</dbReference>
<feature type="domain" description="YDG" evidence="5">
    <location>
        <begin position="36"/>
        <end position="172"/>
    </location>
</feature>
<dbReference type="AlphaFoldDB" id="A0AAE0C361"/>
<gene>
    <name evidence="6" type="ORF">CYMTET_43486</name>
</gene>
<dbReference type="SMART" id="SM00466">
    <property type="entry name" value="SRA"/>
    <property type="match status" value="1"/>
</dbReference>
<evidence type="ECO:0000256" key="3">
    <source>
        <dbReference type="PROSITE-ProRule" id="PRU00358"/>
    </source>
</evidence>
<name>A0AAE0C361_9CHLO</name>
<evidence type="ECO:0000313" key="7">
    <source>
        <dbReference type="Proteomes" id="UP001190700"/>
    </source>
</evidence>
<feature type="compositionally biased region" description="Low complexity" evidence="4">
    <location>
        <begin position="410"/>
        <end position="460"/>
    </location>
</feature>
<dbReference type="GO" id="GO:0003690">
    <property type="term" value="F:double-stranded DNA binding"/>
    <property type="evidence" value="ECO:0007669"/>
    <property type="project" value="TreeGrafter"/>
</dbReference>
<dbReference type="Gene3D" id="2.30.280.10">
    <property type="entry name" value="SRA-YDG"/>
    <property type="match status" value="1"/>
</dbReference>
<dbReference type="InterPro" id="IPR003105">
    <property type="entry name" value="SRA_YDG"/>
</dbReference>
<dbReference type="EMBL" id="LGRX02029306">
    <property type="protein sequence ID" value="KAK3247004.1"/>
    <property type="molecule type" value="Genomic_DNA"/>
</dbReference>
<dbReference type="Pfam" id="PF02182">
    <property type="entry name" value="SAD_SRA"/>
    <property type="match status" value="1"/>
</dbReference>
<dbReference type="InterPro" id="IPR051357">
    <property type="entry name" value="H3K9_HMTase_SUVAR3-9"/>
</dbReference>
<keyword evidence="2 3" id="KW-0539">Nucleus</keyword>
<evidence type="ECO:0000256" key="2">
    <source>
        <dbReference type="ARBA" id="ARBA00023242"/>
    </source>
</evidence>
<feature type="compositionally biased region" description="Polar residues" evidence="4">
    <location>
        <begin position="336"/>
        <end position="346"/>
    </location>
</feature>
<dbReference type="InterPro" id="IPR036987">
    <property type="entry name" value="SRA-YDG_sf"/>
</dbReference>
<feature type="compositionally biased region" description="Low complexity" evidence="4">
    <location>
        <begin position="214"/>
        <end position="226"/>
    </location>
</feature>
<evidence type="ECO:0000313" key="6">
    <source>
        <dbReference type="EMBL" id="KAK3247004.1"/>
    </source>
</evidence>
<feature type="region of interest" description="Disordered" evidence="4">
    <location>
        <begin position="565"/>
        <end position="599"/>
    </location>
</feature>
<evidence type="ECO:0000256" key="1">
    <source>
        <dbReference type="ARBA" id="ARBA00004286"/>
    </source>
</evidence>
<keyword evidence="7" id="KW-1185">Reference proteome</keyword>
<dbReference type="GO" id="GO:0042054">
    <property type="term" value="F:histone methyltransferase activity"/>
    <property type="evidence" value="ECO:0007669"/>
    <property type="project" value="TreeGrafter"/>
</dbReference>
<feature type="compositionally biased region" description="Low complexity" evidence="4">
    <location>
        <begin position="269"/>
        <end position="282"/>
    </location>
</feature>
<feature type="non-terminal residue" evidence="6">
    <location>
        <position position="1"/>
    </location>
</feature>
<feature type="compositionally biased region" description="Low complexity" evidence="4">
    <location>
        <begin position="380"/>
        <end position="393"/>
    </location>
</feature>
<dbReference type="SUPFAM" id="SSF88697">
    <property type="entry name" value="PUA domain-like"/>
    <property type="match status" value="1"/>
</dbReference>
<dbReference type="GO" id="GO:0005694">
    <property type="term" value="C:chromosome"/>
    <property type="evidence" value="ECO:0007669"/>
    <property type="project" value="UniProtKB-SubCell"/>
</dbReference>
<accession>A0AAE0C361</accession>
<evidence type="ECO:0000256" key="4">
    <source>
        <dbReference type="SAM" id="MobiDB-lite"/>
    </source>
</evidence>
<reference evidence="6 7" key="1">
    <citation type="journal article" date="2015" name="Genome Biol. Evol.">
        <title>Comparative Genomics of a Bacterivorous Green Alga Reveals Evolutionary Causalities and Consequences of Phago-Mixotrophic Mode of Nutrition.</title>
        <authorList>
            <person name="Burns J.A."/>
            <person name="Paasch A."/>
            <person name="Narechania A."/>
            <person name="Kim E."/>
        </authorList>
    </citation>
    <scope>NUCLEOTIDE SEQUENCE [LARGE SCALE GENOMIC DNA]</scope>
    <source>
        <strain evidence="6 7">PLY_AMNH</strain>
    </source>
</reference>
<feature type="region of interest" description="Disordered" evidence="4">
    <location>
        <begin position="322"/>
        <end position="346"/>
    </location>
</feature>
<comment type="caution">
    <text evidence="6">The sequence shown here is derived from an EMBL/GenBank/DDBJ whole genome shotgun (WGS) entry which is preliminary data.</text>
</comment>
<feature type="region of interest" description="Disordered" evidence="4">
    <location>
        <begin position="380"/>
        <end position="461"/>
    </location>
</feature>
<sequence>ECVMRLYEKGEDPRRIPHIAVQEARARFSLTAELWGDMAGLDVGAVFTNKHELQAVGMHGNWMGGISHNSPETGATSVILSGGYRHDSDDGNIILYTGQGGIINGVQVANQELKGGNLALYTNKNKGMPVRVIRKRPKPKGGFVYDGLYMVTDMMQEMTTSGLTVFQFRLVRLGGQKQLRGQSRVSFDPKQRLNPPSAKKRRAAEVDEGDVIDLTSSSPPSTPAVPLVADAQGLPAGFPYTAQLPSGATSFNTGHTRVPAAAVQASPGSAAATFSTPSNPVHSPSPSPFPLSPVPLPLSRPPSSSRPLFSSTFSISSAAVESPRGLHYPPSIPQHGPQTSSASSNLRLPGSMEIVYQQEMRQKLKHIQLQQELMRQQQKIQQRQQQLQRHQQQFELHRNQPRPQPPPAQHPAQHQQQMQQQQQQQPQVQQQPQHQRGMQQFQQQMQQQGQNQMHGLQEQQALTSAMQGQAVATPFYDSVSMGRRLPSGISAAFPVGMPLSSGATPSDQNIAQIPVGQLCDAPEQEAAFGAPQGHIDVRQGLIGNILPPVHQSEIGVMPGNGIGAPSAPSPAAYSQQQQGCKQGGVPGAPPQYSSISSTSSKVAFHKSTRFIRAGTTHAPQRARRIGIALPERWEARQPAYYDGKLLARQDDQRHLRYAAFQAAVDSNDSGKFNAFSSGGR</sequence>
<evidence type="ECO:0000259" key="5">
    <source>
        <dbReference type="PROSITE" id="PS51015"/>
    </source>
</evidence>
<feature type="region of interest" description="Disordered" evidence="4">
    <location>
        <begin position="269"/>
        <end position="308"/>
    </location>
</feature>
<dbReference type="PANTHER" id="PTHR45660:SF13">
    <property type="entry name" value="HISTONE-LYSINE N-METHYLTRANSFERASE SETMAR"/>
    <property type="match status" value="1"/>
</dbReference>
<dbReference type="GO" id="GO:0005634">
    <property type="term" value="C:nucleus"/>
    <property type="evidence" value="ECO:0007669"/>
    <property type="project" value="UniProtKB-SubCell"/>
</dbReference>
<protein>
    <recommendedName>
        <fullName evidence="5">YDG domain-containing protein</fullName>
    </recommendedName>
</protein>
<organism evidence="6 7">
    <name type="scientific">Cymbomonas tetramitiformis</name>
    <dbReference type="NCBI Taxonomy" id="36881"/>
    <lineage>
        <taxon>Eukaryota</taxon>
        <taxon>Viridiplantae</taxon>
        <taxon>Chlorophyta</taxon>
        <taxon>Pyramimonadophyceae</taxon>
        <taxon>Pyramimonadales</taxon>
        <taxon>Pyramimonadaceae</taxon>
        <taxon>Cymbomonas</taxon>
    </lineage>
</organism>
<feature type="compositionally biased region" description="Low complexity" evidence="4">
    <location>
        <begin position="565"/>
        <end position="579"/>
    </location>
</feature>
<dbReference type="Proteomes" id="UP001190700">
    <property type="component" value="Unassembled WGS sequence"/>
</dbReference>
<proteinExistence type="predicted"/>
<dbReference type="PROSITE" id="PS51015">
    <property type="entry name" value="YDG"/>
    <property type="match status" value="1"/>
</dbReference>
<feature type="compositionally biased region" description="Pro residues" evidence="4">
    <location>
        <begin position="283"/>
        <end position="300"/>
    </location>
</feature>
<comment type="subcellular location">
    <subcellularLocation>
        <location evidence="1">Chromosome</location>
    </subcellularLocation>
    <subcellularLocation>
        <location evidence="3">Nucleus</location>
    </subcellularLocation>
</comment>
<feature type="region of interest" description="Disordered" evidence="4">
    <location>
        <begin position="181"/>
        <end position="226"/>
    </location>
</feature>